<accession>A0A2W5P722</accession>
<protein>
    <submittedName>
        <fullName evidence="2">Uncharacterized protein</fullName>
    </submittedName>
</protein>
<sequence>MKLKQLGLAALLGAIAAFVSFFPMRAVLTAWYMHEAPRDGQSGLGVIAGSVYFALFCAAITFGISLNRSRRRS</sequence>
<gene>
    <name evidence="2" type="ORF">DI544_02950</name>
</gene>
<dbReference type="AlphaFoldDB" id="A0A2W5P722"/>
<keyword evidence="1" id="KW-0812">Transmembrane</keyword>
<dbReference type="Proteomes" id="UP000249229">
    <property type="component" value="Unassembled WGS sequence"/>
</dbReference>
<evidence type="ECO:0000313" key="3">
    <source>
        <dbReference type="Proteomes" id="UP000249229"/>
    </source>
</evidence>
<name>A0A2W5P722_9SPHN</name>
<keyword evidence="1" id="KW-1133">Transmembrane helix</keyword>
<feature type="transmembrane region" description="Helical" evidence="1">
    <location>
        <begin position="45"/>
        <end position="66"/>
    </location>
</feature>
<evidence type="ECO:0000313" key="2">
    <source>
        <dbReference type="EMBL" id="PZQ61621.1"/>
    </source>
</evidence>
<dbReference type="EMBL" id="QFQI01000002">
    <property type="protein sequence ID" value="PZQ61621.1"/>
    <property type="molecule type" value="Genomic_DNA"/>
</dbReference>
<evidence type="ECO:0000256" key="1">
    <source>
        <dbReference type="SAM" id="Phobius"/>
    </source>
</evidence>
<keyword evidence="1" id="KW-0472">Membrane</keyword>
<organism evidence="2 3">
    <name type="scientific">Sphingomonas taxi</name>
    <dbReference type="NCBI Taxonomy" id="1549858"/>
    <lineage>
        <taxon>Bacteria</taxon>
        <taxon>Pseudomonadati</taxon>
        <taxon>Pseudomonadota</taxon>
        <taxon>Alphaproteobacteria</taxon>
        <taxon>Sphingomonadales</taxon>
        <taxon>Sphingomonadaceae</taxon>
        <taxon>Sphingomonas</taxon>
    </lineage>
</organism>
<comment type="caution">
    <text evidence="2">The sequence shown here is derived from an EMBL/GenBank/DDBJ whole genome shotgun (WGS) entry which is preliminary data.</text>
</comment>
<proteinExistence type="predicted"/>
<reference evidence="2 3" key="1">
    <citation type="submission" date="2017-08" db="EMBL/GenBank/DDBJ databases">
        <title>Infants hospitalized years apart are colonized by the same room-sourced microbial strains.</title>
        <authorList>
            <person name="Brooks B."/>
            <person name="Olm M.R."/>
            <person name="Firek B.A."/>
            <person name="Baker R."/>
            <person name="Thomas B.C."/>
            <person name="Morowitz M.J."/>
            <person name="Banfield J.F."/>
        </authorList>
    </citation>
    <scope>NUCLEOTIDE SEQUENCE [LARGE SCALE GENOMIC DNA]</scope>
    <source>
        <strain evidence="2">S2_005_001_R1_22</strain>
    </source>
</reference>